<evidence type="ECO:0000313" key="2">
    <source>
        <dbReference type="Proteomes" id="UP000236946"/>
    </source>
</evidence>
<protein>
    <recommendedName>
        <fullName evidence="3">Cytosolic protein</fullName>
    </recommendedName>
</protein>
<dbReference type="Proteomes" id="UP000236946">
    <property type="component" value="Unassembled WGS sequence"/>
</dbReference>
<reference evidence="2" key="1">
    <citation type="submission" date="2017-09" db="EMBL/GenBank/DDBJ databases">
        <title>Depth-based differentiation of microbial function through sediment-hosted aquifers and enrichment of novel symbionts in the deep terrestrial subsurface.</title>
        <authorList>
            <person name="Probst A.J."/>
            <person name="Ladd B."/>
            <person name="Jarett J.K."/>
            <person name="Geller-Mcgrath D.E."/>
            <person name="Sieber C.M.K."/>
            <person name="Emerson J.B."/>
            <person name="Anantharaman K."/>
            <person name="Thomas B.C."/>
            <person name="Malmstrom R."/>
            <person name="Stieglmeier M."/>
            <person name="Klingl A."/>
            <person name="Woyke T."/>
            <person name="Ryan C.M."/>
            <person name="Banfield J.F."/>
        </authorList>
    </citation>
    <scope>NUCLEOTIDE SEQUENCE [LARGE SCALE GENOMIC DNA]</scope>
</reference>
<name>A0A2H9T1D5_9BACT</name>
<dbReference type="Pfam" id="PF20095">
    <property type="entry name" value="DUF6485"/>
    <property type="match status" value="1"/>
</dbReference>
<gene>
    <name evidence="1" type="ORF">COU98_01340</name>
</gene>
<accession>A0A2H9T1D5</accession>
<comment type="caution">
    <text evidence="1">The sequence shown here is derived from an EMBL/GenBank/DDBJ whole genome shotgun (WGS) entry which is preliminary data.</text>
</comment>
<dbReference type="AlphaFoldDB" id="A0A2H9T1D5"/>
<evidence type="ECO:0008006" key="3">
    <source>
        <dbReference type="Google" id="ProtNLM"/>
    </source>
</evidence>
<proteinExistence type="predicted"/>
<organism evidence="1 2">
    <name type="scientific">Candidatus Staskawiczbacteria bacterium CG10_big_fil_rev_8_21_14_0_10_38_10</name>
    <dbReference type="NCBI Taxonomy" id="1974891"/>
    <lineage>
        <taxon>Bacteria</taxon>
        <taxon>Candidatus Staskawicziibacteriota</taxon>
    </lineage>
</organism>
<sequence length="63" mass="7426">MECRQKENLKTCPCTYPDCPRKGICCLCIKHHREAGELPACYFSKEAEKTYDRSIEKFIEDHK</sequence>
<dbReference type="EMBL" id="PFEN01000022">
    <property type="protein sequence ID" value="PJE69560.1"/>
    <property type="molecule type" value="Genomic_DNA"/>
</dbReference>
<evidence type="ECO:0000313" key="1">
    <source>
        <dbReference type="EMBL" id="PJE69560.1"/>
    </source>
</evidence>